<dbReference type="PANTHER" id="PTHR24103">
    <property type="entry name" value="E3 UBIQUITIN-PROTEIN LIGASE TRIM"/>
    <property type="match status" value="1"/>
</dbReference>
<dbReference type="InterPro" id="IPR006574">
    <property type="entry name" value="PRY"/>
</dbReference>
<dbReference type="Pfam" id="PF25600">
    <property type="entry name" value="TRIM_CC"/>
    <property type="match status" value="1"/>
</dbReference>
<keyword evidence="1" id="KW-0175">Coiled coil</keyword>
<dbReference type="InterPro" id="IPR003877">
    <property type="entry name" value="SPRY_dom"/>
</dbReference>
<dbReference type="CDD" id="cd13733">
    <property type="entry name" value="SPRY_PRY_C-I_1"/>
    <property type="match status" value="1"/>
</dbReference>
<dbReference type="RefSeq" id="XP_029942607.1">
    <property type="nucleotide sequence ID" value="XM_030086747.1"/>
</dbReference>
<dbReference type="InterPro" id="IPR050143">
    <property type="entry name" value="TRIM/RBCC"/>
</dbReference>
<dbReference type="Proteomes" id="UP000472267">
    <property type="component" value="Chromosome 3"/>
</dbReference>
<feature type="coiled-coil region" evidence="1">
    <location>
        <begin position="141"/>
        <end position="168"/>
    </location>
</feature>
<dbReference type="Pfam" id="PF13765">
    <property type="entry name" value="PRY"/>
    <property type="match status" value="1"/>
</dbReference>
<dbReference type="Gene3D" id="2.60.120.920">
    <property type="match status" value="1"/>
</dbReference>
<evidence type="ECO:0000313" key="5">
    <source>
        <dbReference type="Proteomes" id="UP000472267"/>
    </source>
</evidence>
<dbReference type="OrthoDB" id="6105938at2759"/>
<dbReference type="InterPro" id="IPR013320">
    <property type="entry name" value="ConA-like_dom_sf"/>
</dbReference>
<dbReference type="InterPro" id="IPR001870">
    <property type="entry name" value="B30.2/SPRY"/>
</dbReference>
<dbReference type="GeneID" id="115384472"/>
<dbReference type="AlphaFoldDB" id="A0A672GWP6"/>
<dbReference type="InterPro" id="IPR058030">
    <property type="entry name" value="TRIM8/14/16/25/29/45/65_CC"/>
</dbReference>
<dbReference type="Pfam" id="PF00622">
    <property type="entry name" value="SPRY"/>
    <property type="match status" value="1"/>
</dbReference>
<dbReference type="InterPro" id="IPR043136">
    <property type="entry name" value="B30.2/SPRY_sf"/>
</dbReference>
<reference evidence="4" key="2">
    <citation type="submission" date="2025-08" db="UniProtKB">
        <authorList>
            <consortium name="Ensembl"/>
        </authorList>
    </citation>
    <scope>IDENTIFICATION</scope>
</reference>
<accession>A0A672GWP6</accession>
<protein>
    <submittedName>
        <fullName evidence="4">E3 ubiquitin-protein ligase TRIM21-like</fullName>
    </submittedName>
</protein>
<evidence type="ECO:0000256" key="2">
    <source>
        <dbReference type="SAM" id="MobiDB-lite"/>
    </source>
</evidence>
<dbReference type="PRINTS" id="PR01407">
    <property type="entry name" value="BUTYPHLNCDUF"/>
</dbReference>
<dbReference type="Ensembl" id="ENSSFAT00005024086.1">
    <property type="protein sequence ID" value="ENSSFAP00005023133.1"/>
    <property type="gene ID" value="ENSSFAG00005011967.1"/>
</dbReference>
<feature type="compositionally biased region" description="Polar residues" evidence="2">
    <location>
        <begin position="16"/>
        <end position="28"/>
    </location>
</feature>
<dbReference type="InParanoid" id="A0A672GWP6"/>
<evidence type="ECO:0000256" key="1">
    <source>
        <dbReference type="SAM" id="Coils"/>
    </source>
</evidence>
<organism evidence="4 5">
    <name type="scientific">Salarias fasciatus</name>
    <name type="common">Jewelled blenny</name>
    <name type="synonym">Blennius fasciatus</name>
    <dbReference type="NCBI Taxonomy" id="181472"/>
    <lineage>
        <taxon>Eukaryota</taxon>
        <taxon>Metazoa</taxon>
        <taxon>Chordata</taxon>
        <taxon>Craniata</taxon>
        <taxon>Vertebrata</taxon>
        <taxon>Euteleostomi</taxon>
        <taxon>Actinopterygii</taxon>
        <taxon>Neopterygii</taxon>
        <taxon>Teleostei</taxon>
        <taxon>Neoteleostei</taxon>
        <taxon>Acanthomorphata</taxon>
        <taxon>Ovalentaria</taxon>
        <taxon>Blenniimorphae</taxon>
        <taxon>Blenniiformes</taxon>
        <taxon>Blennioidei</taxon>
        <taxon>Blenniidae</taxon>
        <taxon>Salariinae</taxon>
        <taxon>Salarias</taxon>
    </lineage>
</organism>
<dbReference type="PROSITE" id="PS50188">
    <property type="entry name" value="B302_SPRY"/>
    <property type="match status" value="1"/>
</dbReference>
<dbReference type="SMART" id="SM00449">
    <property type="entry name" value="SPRY"/>
    <property type="match status" value="1"/>
</dbReference>
<reference evidence="4" key="3">
    <citation type="submission" date="2025-09" db="UniProtKB">
        <authorList>
            <consortium name="Ensembl"/>
        </authorList>
    </citation>
    <scope>IDENTIFICATION</scope>
</reference>
<feature type="compositionally biased region" description="Basic and acidic residues" evidence="2">
    <location>
        <begin position="1"/>
        <end position="13"/>
    </location>
</feature>
<evidence type="ECO:0000313" key="4">
    <source>
        <dbReference type="Ensembl" id="ENSSFAP00005023133.1"/>
    </source>
</evidence>
<proteinExistence type="predicted"/>
<reference evidence="4" key="1">
    <citation type="submission" date="2019-06" db="EMBL/GenBank/DDBJ databases">
        <authorList>
            <consortium name="Wellcome Sanger Institute Data Sharing"/>
        </authorList>
    </citation>
    <scope>NUCLEOTIDE SEQUENCE [LARGE SCALE GENOMIC DNA]</scope>
</reference>
<dbReference type="SMART" id="SM00589">
    <property type="entry name" value="PRY"/>
    <property type="match status" value="1"/>
</dbReference>
<dbReference type="OMA" id="MRIPQSE"/>
<dbReference type="InterPro" id="IPR003879">
    <property type="entry name" value="Butyrophylin_SPRY"/>
</dbReference>
<feature type="region of interest" description="Disordered" evidence="2">
    <location>
        <begin position="1"/>
        <end position="61"/>
    </location>
</feature>
<evidence type="ECO:0000259" key="3">
    <source>
        <dbReference type="PROSITE" id="PS50188"/>
    </source>
</evidence>
<dbReference type="SUPFAM" id="SSF49899">
    <property type="entry name" value="Concanavalin A-like lectins/glucanases"/>
    <property type="match status" value="1"/>
</dbReference>
<keyword evidence="5" id="KW-1185">Reference proteome</keyword>
<feature type="region of interest" description="Disordered" evidence="2">
    <location>
        <begin position="237"/>
        <end position="260"/>
    </location>
</feature>
<dbReference type="FunFam" id="2.60.120.920:FF:000004">
    <property type="entry name" value="Butyrophilin subfamily 1 member A1"/>
    <property type="match status" value="1"/>
</dbReference>
<feature type="domain" description="B30.2/SPRY" evidence="3">
    <location>
        <begin position="209"/>
        <end position="403"/>
    </location>
</feature>
<dbReference type="RefSeq" id="XP_029942616.1">
    <property type="nucleotide sequence ID" value="XM_030086756.1"/>
</dbReference>
<sequence length="403" mass="45068">MADRRIPQEKEGGTSEPESSRVTTQRNRPSPEPTEEERGPSAVDTPQPGTAGESDQSQQALDFFTEEQQAKQERLKADLKQQIHIREQRKVEVRSSAADCQGRLDAEWLQINSVFSDVIKLVVDARQKALQPLEDRKREVGKEAERIVQKIQREIDTFEKAIGELNNNQVSAATNLVESNKTEESSVDTSLSFGTLRAATSTMMNQIQQELEKLTSVELKRISTFAVDVKLDPTTAHQNLDVSPDGKQVRDGGKNSGVPDTAERFDMLGSVLGLNGLTSGRAYWEVDVGRKSGWDLGVAKRSANRKGQLELNPEEGYWVIVHYEDIMYAAMTAPPVRISLKEKPKTVGVFVDYEEGLVSFYDVKTQSHIYSFTECLFGGEIRPYFSPHTQNEKNSDPLFICAV</sequence>
<name>A0A672GWP6_SALFA</name>
<gene>
    <name evidence="4" type="primary">LOC115384472</name>
</gene>